<name>A0A2T3ZDM2_TRIA4</name>
<protein>
    <submittedName>
        <fullName evidence="1">Uncharacterized protein</fullName>
    </submittedName>
</protein>
<sequence length="81" mass="9287">MIEPSYSFIVPITNAEEYNDFVTHFPLSPLLKLSPTSTSLVTQDSESSVHSEDENKTVKMLRRKWRTLVDGKIRSRGYTPL</sequence>
<dbReference type="EMBL" id="KZ679259">
    <property type="protein sequence ID" value="PTB42906.1"/>
    <property type="molecule type" value="Genomic_DNA"/>
</dbReference>
<keyword evidence="2" id="KW-1185">Reference proteome</keyword>
<organism evidence="1 2">
    <name type="scientific">Trichoderma asperellum (strain ATCC 204424 / CBS 433.97 / NBRC 101777)</name>
    <dbReference type="NCBI Taxonomy" id="1042311"/>
    <lineage>
        <taxon>Eukaryota</taxon>
        <taxon>Fungi</taxon>
        <taxon>Dikarya</taxon>
        <taxon>Ascomycota</taxon>
        <taxon>Pezizomycotina</taxon>
        <taxon>Sordariomycetes</taxon>
        <taxon>Hypocreomycetidae</taxon>
        <taxon>Hypocreales</taxon>
        <taxon>Hypocreaceae</taxon>
        <taxon>Trichoderma</taxon>
    </lineage>
</organism>
<dbReference type="AlphaFoldDB" id="A0A2T3ZDM2"/>
<proteinExistence type="predicted"/>
<accession>A0A2T3ZDM2</accession>
<dbReference type="OrthoDB" id="4899043at2759"/>
<dbReference type="Proteomes" id="UP000240493">
    <property type="component" value="Unassembled WGS sequence"/>
</dbReference>
<evidence type="ECO:0000313" key="2">
    <source>
        <dbReference type="Proteomes" id="UP000240493"/>
    </source>
</evidence>
<gene>
    <name evidence="1" type="ORF">M441DRAFT_55956</name>
</gene>
<evidence type="ECO:0000313" key="1">
    <source>
        <dbReference type="EMBL" id="PTB42906.1"/>
    </source>
</evidence>
<reference evidence="1 2" key="1">
    <citation type="submission" date="2016-07" db="EMBL/GenBank/DDBJ databases">
        <title>Multiple horizontal gene transfer events from other fungi enriched the ability of initially mycotrophic Trichoderma (Ascomycota) to feed on dead plant biomass.</title>
        <authorList>
            <consortium name="DOE Joint Genome Institute"/>
            <person name="Aerts A."/>
            <person name="Atanasova L."/>
            <person name="Chenthamara K."/>
            <person name="Zhang J."/>
            <person name="Grujic M."/>
            <person name="Henrissat B."/>
            <person name="Kuo A."/>
            <person name="Salamov A."/>
            <person name="Lipzen A."/>
            <person name="Labutti K."/>
            <person name="Barry K."/>
            <person name="Miao Y."/>
            <person name="Rahimi M.J."/>
            <person name="Shen Q."/>
            <person name="Grigoriev I.V."/>
            <person name="Kubicek C.P."/>
            <person name="Druzhinina I.S."/>
        </authorList>
    </citation>
    <scope>NUCLEOTIDE SEQUENCE [LARGE SCALE GENOMIC DNA]</scope>
    <source>
        <strain evidence="1 2">CBS 433.97</strain>
    </source>
</reference>